<name>Q6YTW1_ORYSJ</name>
<organism evidence="3">
    <name type="scientific">Oryza sativa subsp. japonica</name>
    <name type="common">Rice</name>
    <dbReference type="NCBI Taxonomy" id="39947"/>
    <lineage>
        <taxon>Eukaryota</taxon>
        <taxon>Viridiplantae</taxon>
        <taxon>Streptophyta</taxon>
        <taxon>Embryophyta</taxon>
        <taxon>Tracheophyta</taxon>
        <taxon>Spermatophyta</taxon>
        <taxon>Magnoliopsida</taxon>
        <taxon>Liliopsida</taxon>
        <taxon>Poales</taxon>
        <taxon>Poaceae</taxon>
        <taxon>BOP clade</taxon>
        <taxon>Oryzoideae</taxon>
        <taxon>Oryzeae</taxon>
        <taxon>Oryzinae</taxon>
        <taxon>Oryza</taxon>
        <taxon>Oryza sativa</taxon>
    </lineage>
</organism>
<dbReference type="Proteomes" id="UP000007752">
    <property type="component" value="Chromosome 7"/>
</dbReference>
<accession>A3BM36</accession>
<dbReference type="AlphaFoldDB" id="Q6YTW1"/>
<dbReference type="Proteomes" id="UP000000763">
    <property type="component" value="Chromosome 7"/>
</dbReference>
<reference evidence="3" key="3">
    <citation type="journal article" date="2005" name="PLoS Biol.">
        <title>The genomes of Oryza sativa: a history of duplications.</title>
        <authorList>
            <person name="Yu J."/>
            <person name="Wang J."/>
            <person name="Lin W."/>
            <person name="Li S."/>
            <person name="Li H."/>
            <person name="Zhou J."/>
            <person name="Ni P."/>
            <person name="Dong W."/>
            <person name="Hu S."/>
            <person name="Zeng C."/>
            <person name="Zhang J."/>
            <person name="Zhang Y."/>
            <person name="Li R."/>
            <person name="Xu Z."/>
            <person name="Li S."/>
            <person name="Li X."/>
            <person name="Zheng H."/>
            <person name="Cong L."/>
            <person name="Lin L."/>
            <person name="Yin J."/>
            <person name="Geng J."/>
            <person name="Li G."/>
            <person name="Shi J."/>
            <person name="Liu J."/>
            <person name="Lv H."/>
            <person name="Li J."/>
            <person name="Wang J."/>
            <person name="Deng Y."/>
            <person name="Ran L."/>
            <person name="Shi X."/>
            <person name="Wang X."/>
            <person name="Wu Q."/>
            <person name="Li C."/>
            <person name="Ren X."/>
            <person name="Wang J."/>
            <person name="Wang X."/>
            <person name="Li D."/>
            <person name="Liu D."/>
            <person name="Zhang X."/>
            <person name="Ji Z."/>
            <person name="Zhao W."/>
            <person name="Sun Y."/>
            <person name="Zhang Z."/>
            <person name="Bao J."/>
            <person name="Han Y."/>
            <person name="Dong L."/>
            <person name="Ji J."/>
            <person name="Chen P."/>
            <person name="Wu S."/>
            <person name="Liu J."/>
            <person name="Xiao Y."/>
            <person name="Bu D."/>
            <person name="Tan J."/>
            <person name="Yang L."/>
            <person name="Ye C."/>
            <person name="Zhang J."/>
            <person name="Xu J."/>
            <person name="Zhou Y."/>
            <person name="Yu Y."/>
            <person name="Zhang B."/>
            <person name="Zhuang S."/>
            <person name="Wei H."/>
            <person name="Liu B."/>
            <person name="Lei M."/>
            <person name="Yu H."/>
            <person name="Li Y."/>
            <person name="Xu H."/>
            <person name="Wei S."/>
            <person name="He X."/>
            <person name="Fang L."/>
            <person name="Zhang Z."/>
            <person name="Zhang Y."/>
            <person name="Huang X."/>
            <person name="Su Z."/>
            <person name="Tong W."/>
            <person name="Li J."/>
            <person name="Tong Z."/>
            <person name="Li S."/>
            <person name="Ye J."/>
            <person name="Wang L."/>
            <person name="Fang L."/>
            <person name="Lei T."/>
            <person name="Chen C."/>
            <person name="Chen H."/>
            <person name="Xu Z."/>
            <person name="Li H."/>
            <person name="Huang H."/>
            <person name="Zhang F."/>
            <person name="Xu H."/>
            <person name="Li N."/>
            <person name="Zhao C."/>
            <person name="Li S."/>
            <person name="Dong L."/>
            <person name="Huang Y."/>
            <person name="Li L."/>
            <person name="Xi Y."/>
            <person name="Qi Q."/>
            <person name="Li W."/>
            <person name="Zhang B."/>
            <person name="Hu W."/>
            <person name="Zhang Y."/>
            <person name="Tian X."/>
            <person name="Jiao Y."/>
            <person name="Liang X."/>
            <person name="Jin J."/>
            <person name="Gao L."/>
            <person name="Zheng W."/>
            <person name="Hao B."/>
            <person name="Liu S."/>
            <person name="Wang W."/>
            <person name="Yuan L."/>
            <person name="Cao M."/>
            <person name="McDermott J."/>
            <person name="Samudrala R."/>
            <person name="Wang J."/>
            <person name="Wong G.K."/>
            <person name="Yang H."/>
        </authorList>
    </citation>
    <scope>NUCLEOTIDE SEQUENCE [LARGE SCALE GENOMIC DNA]</scope>
</reference>
<reference evidence="3" key="5">
    <citation type="submission" date="2008-12" db="EMBL/GenBank/DDBJ databases">
        <title>Improved gene annotation of the rice (Oryza sativa) genomes.</title>
        <authorList>
            <person name="Wang J."/>
            <person name="Li R."/>
            <person name="Fan W."/>
            <person name="Huang Q."/>
            <person name="Zhang J."/>
            <person name="Zhou Y."/>
            <person name="Hu Y."/>
            <person name="Zi S."/>
            <person name="Li J."/>
            <person name="Ni P."/>
            <person name="Zheng H."/>
            <person name="Zhang Y."/>
            <person name="Zhao M."/>
            <person name="Hao Q."/>
            <person name="McDermott J."/>
            <person name="Samudrala R."/>
            <person name="Kristiansen K."/>
            <person name="Wong G.K.-S."/>
        </authorList>
    </citation>
    <scope>NUCLEOTIDE SEQUENCE</scope>
</reference>
<evidence type="ECO:0000256" key="1">
    <source>
        <dbReference type="SAM" id="MobiDB-lite"/>
    </source>
</evidence>
<feature type="region of interest" description="Disordered" evidence="1">
    <location>
        <begin position="34"/>
        <end position="54"/>
    </location>
</feature>
<dbReference type="EMBL" id="AP005895">
    <property type="protein sequence ID" value="BAC84656.1"/>
    <property type="molecule type" value="Genomic_DNA"/>
</dbReference>
<evidence type="ECO:0000313" key="2">
    <source>
        <dbReference type="EMBL" id="BAC84656.1"/>
    </source>
</evidence>
<protein>
    <submittedName>
        <fullName evidence="3">Uncharacterized protein</fullName>
    </submittedName>
</protein>
<reference evidence="4" key="2">
    <citation type="journal article" date="2005" name="Nature">
        <title>The map-based sequence of the rice genome.</title>
        <authorList>
            <consortium name="International rice genome sequencing project (IRGSP)"/>
            <person name="Matsumoto T."/>
            <person name="Wu J."/>
            <person name="Kanamori H."/>
            <person name="Katayose Y."/>
            <person name="Fujisawa M."/>
            <person name="Namiki N."/>
            <person name="Mizuno H."/>
            <person name="Yamamoto K."/>
            <person name="Antonio B.A."/>
            <person name="Baba T."/>
            <person name="Sakata K."/>
            <person name="Nagamura Y."/>
            <person name="Aoki H."/>
            <person name="Arikawa K."/>
            <person name="Arita K."/>
            <person name="Bito T."/>
            <person name="Chiden Y."/>
            <person name="Fujitsuka N."/>
            <person name="Fukunaka R."/>
            <person name="Hamada M."/>
            <person name="Harada C."/>
            <person name="Hayashi A."/>
            <person name="Hijishita S."/>
            <person name="Honda M."/>
            <person name="Hosokawa S."/>
            <person name="Ichikawa Y."/>
            <person name="Idonuma A."/>
            <person name="Iijima M."/>
            <person name="Ikeda M."/>
            <person name="Ikeno M."/>
            <person name="Ito K."/>
            <person name="Ito S."/>
            <person name="Ito T."/>
            <person name="Ito Y."/>
            <person name="Ito Y."/>
            <person name="Iwabuchi A."/>
            <person name="Kamiya K."/>
            <person name="Karasawa W."/>
            <person name="Kurita K."/>
            <person name="Katagiri S."/>
            <person name="Kikuta A."/>
            <person name="Kobayashi H."/>
            <person name="Kobayashi N."/>
            <person name="Machita K."/>
            <person name="Maehara T."/>
            <person name="Masukawa M."/>
            <person name="Mizubayashi T."/>
            <person name="Mukai Y."/>
            <person name="Nagasaki H."/>
            <person name="Nagata Y."/>
            <person name="Naito S."/>
            <person name="Nakashima M."/>
            <person name="Nakama Y."/>
            <person name="Nakamichi Y."/>
            <person name="Nakamura M."/>
            <person name="Meguro A."/>
            <person name="Negishi M."/>
            <person name="Ohta I."/>
            <person name="Ohta T."/>
            <person name="Okamoto M."/>
            <person name="Ono N."/>
            <person name="Saji S."/>
            <person name="Sakaguchi M."/>
            <person name="Sakai K."/>
            <person name="Shibata M."/>
            <person name="Shimokawa T."/>
            <person name="Song J."/>
            <person name="Takazaki Y."/>
            <person name="Terasawa K."/>
            <person name="Tsugane M."/>
            <person name="Tsuji K."/>
            <person name="Ueda S."/>
            <person name="Waki K."/>
            <person name="Yamagata H."/>
            <person name="Yamamoto M."/>
            <person name="Yamamoto S."/>
            <person name="Yamane H."/>
            <person name="Yoshiki S."/>
            <person name="Yoshihara R."/>
            <person name="Yukawa K."/>
            <person name="Zhong H."/>
            <person name="Yano M."/>
            <person name="Yuan Q."/>
            <person name="Ouyang S."/>
            <person name="Liu J."/>
            <person name="Jones K.M."/>
            <person name="Gansberger K."/>
            <person name="Moffat K."/>
            <person name="Hill J."/>
            <person name="Bera J."/>
            <person name="Fadrosh D."/>
            <person name="Jin S."/>
            <person name="Johri S."/>
            <person name="Kim M."/>
            <person name="Overton L."/>
            <person name="Reardon M."/>
            <person name="Tsitrin T."/>
            <person name="Vuong H."/>
            <person name="Weaver B."/>
            <person name="Ciecko A."/>
            <person name="Tallon L."/>
            <person name="Jackson J."/>
            <person name="Pai G."/>
            <person name="Aken S.V."/>
            <person name="Utterback T."/>
            <person name="Reidmuller S."/>
            <person name="Feldblyum T."/>
            <person name="Hsiao J."/>
            <person name="Zismann V."/>
            <person name="Iobst S."/>
            <person name="de Vazeille A.R."/>
            <person name="Buell C.R."/>
            <person name="Ying K."/>
            <person name="Li Y."/>
            <person name="Lu T."/>
            <person name="Huang Y."/>
            <person name="Zhao Q."/>
            <person name="Feng Q."/>
            <person name="Zhang L."/>
            <person name="Zhu J."/>
            <person name="Weng Q."/>
            <person name="Mu J."/>
            <person name="Lu Y."/>
            <person name="Fan D."/>
            <person name="Liu Y."/>
            <person name="Guan J."/>
            <person name="Zhang Y."/>
            <person name="Yu S."/>
            <person name="Liu X."/>
            <person name="Zhang Y."/>
            <person name="Hong G."/>
            <person name="Han B."/>
            <person name="Choisne N."/>
            <person name="Demange N."/>
            <person name="Orjeda G."/>
            <person name="Samain S."/>
            <person name="Cattolico L."/>
            <person name="Pelletier E."/>
            <person name="Couloux A."/>
            <person name="Segurens B."/>
            <person name="Wincker P."/>
            <person name="D'Hont A."/>
            <person name="Scarpelli C."/>
            <person name="Weissenbach J."/>
            <person name="Salanoubat M."/>
            <person name="Quetier F."/>
            <person name="Yu Y."/>
            <person name="Kim H.R."/>
            <person name="Rambo T."/>
            <person name="Currie J."/>
            <person name="Collura K."/>
            <person name="Luo M."/>
            <person name="Yang T."/>
            <person name="Ammiraju J.S.S."/>
            <person name="Engler F."/>
            <person name="Soderlund C."/>
            <person name="Wing R.A."/>
            <person name="Palmer L.E."/>
            <person name="de la Bastide M."/>
            <person name="Spiegel L."/>
            <person name="Nascimento L."/>
            <person name="Zutavern T."/>
            <person name="O'Shaughnessy A."/>
            <person name="Dike S."/>
            <person name="Dedhia N."/>
            <person name="Preston R."/>
            <person name="Balija V."/>
            <person name="McCombie W.R."/>
            <person name="Chow T."/>
            <person name="Chen H."/>
            <person name="Chung M."/>
            <person name="Chen C."/>
            <person name="Shaw J."/>
            <person name="Wu H."/>
            <person name="Hsiao K."/>
            <person name="Chao Y."/>
            <person name="Chu M."/>
            <person name="Cheng C."/>
            <person name="Hour A."/>
            <person name="Lee P."/>
            <person name="Lin S."/>
            <person name="Lin Y."/>
            <person name="Liou J."/>
            <person name="Liu S."/>
            <person name="Hsing Y."/>
            <person name="Raghuvanshi S."/>
            <person name="Mohanty A."/>
            <person name="Bharti A.K."/>
            <person name="Gaur A."/>
            <person name="Gupta V."/>
            <person name="Kumar D."/>
            <person name="Ravi V."/>
            <person name="Vij S."/>
            <person name="Kapur A."/>
            <person name="Khurana P."/>
            <person name="Khurana P."/>
            <person name="Khurana J.P."/>
            <person name="Tyagi A.K."/>
            <person name="Gaikwad K."/>
            <person name="Singh A."/>
            <person name="Dalal V."/>
            <person name="Srivastava S."/>
            <person name="Dixit A."/>
            <person name="Pal A.K."/>
            <person name="Ghazi I.A."/>
            <person name="Yadav M."/>
            <person name="Pandit A."/>
            <person name="Bhargava A."/>
            <person name="Sureshbabu K."/>
            <person name="Batra K."/>
            <person name="Sharma T.R."/>
            <person name="Mohapatra T."/>
            <person name="Singh N.K."/>
            <person name="Messing J."/>
            <person name="Nelson A.B."/>
            <person name="Fuks G."/>
            <person name="Kavchok S."/>
            <person name="Keizer G."/>
            <person name="Linton E."/>
            <person name="Llaca V."/>
            <person name="Song R."/>
            <person name="Tanyolac B."/>
            <person name="Young S."/>
            <person name="Ho-Il K."/>
            <person name="Hahn J.H."/>
            <person name="Sangsakoo G."/>
            <person name="Vanavichit A."/>
            <person name="de Mattos Luiz.A.T."/>
            <person name="Zimmer P.D."/>
            <person name="Malone G."/>
            <person name="Dellagostin O."/>
            <person name="de Oliveira A.C."/>
            <person name="Bevan M."/>
            <person name="Bancroft I."/>
            <person name="Minx P."/>
            <person name="Cordum H."/>
            <person name="Wilson R."/>
            <person name="Cheng Z."/>
            <person name="Jin W."/>
            <person name="Jiang J."/>
            <person name="Leong S.A."/>
            <person name="Iwama H."/>
            <person name="Gojobori T."/>
            <person name="Itoh T."/>
            <person name="Niimura Y."/>
            <person name="Fujii Y."/>
            <person name="Habara T."/>
            <person name="Sakai H."/>
            <person name="Sato Y."/>
            <person name="Wilson G."/>
            <person name="Kumar K."/>
            <person name="McCouch S."/>
            <person name="Juretic N."/>
            <person name="Hoen D."/>
            <person name="Wright S."/>
            <person name="Bruskiewich R."/>
            <person name="Bureau T."/>
            <person name="Miyao A."/>
            <person name="Hirochika H."/>
            <person name="Nishikawa T."/>
            <person name="Kadowaki K."/>
            <person name="Sugiura M."/>
            <person name="Burr B."/>
            <person name="Sasaki T."/>
        </authorList>
    </citation>
    <scope>NUCLEOTIDE SEQUENCE [LARGE SCALE GENOMIC DNA]</scope>
    <source>
        <strain evidence="4">cv. Nipponbare</strain>
    </source>
</reference>
<dbReference type="EMBL" id="CM000144">
    <property type="protein sequence ID" value="EAZ40625.1"/>
    <property type="molecule type" value="Genomic_DNA"/>
</dbReference>
<gene>
    <name evidence="3" type="ORF">OsJ_25089</name>
    <name evidence="2" type="ORF">OSJNBb0018L13.35</name>
</gene>
<proteinExistence type="predicted"/>
<accession>Q6YTW1</accession>
<sequence length="124" mass="13266">MSPEWVSACSRWSGLRISPGSIVRNGVRGEFTRNAAARSGRRGGRAGRDPGTGSFAMIRRDLSEREINVRPRMPEEVGRGCNHFLREEVGAGLGLVDVEVAVVAAVAGAGDDAIESRRCGRRGC</sequence>
<reference evidence="4" key="4">
    <citation type="journal article" date="2008" name="Nucleic Acids Res.">
        <title>The rice annotation project database (RAP-DB): 2008 update.</title>
        <authorList>
            <consortium name="The rice annotation project (RAP)"/>
        </authorList>
    </citation>
    <scope>GENOME REANNOTATION</scope>
    <source>
        <strain evidence="4">cv. Nipponbare</strain>
    </source>
</reference>
<reference evidence="2" key="1">
    <citation type="submission" date="2002-11" db="EMBL/GenBank/DDBJ databases">
        <title>Oryza sativa nipponbare(GA3) genomic DNA, chromosome 7, BAC clone:OSJNBb0018L13.</title>
        <authorList>
            <person name="Sasaki T."/>
            <person name="Matsumoto T."/>
            <person name="Katayose Y."/>
        </authorList>
    </citation>
    <scope>NUCLEOTIDE SEQUENCE</scope>
</reference>
<evidence type="ECO:0000313" key="4">
    <source>
        <dbReference type="Proteomes" id="UP000000763"/>
    </source>
</evidence>
<evidence type="ECO:0000313" key="3">
    <source>
        <dbReference type="EMBL" id="EAZ40625.1"/>
    </source>
</evidence>